<protein>
    <recommendedName>
        <fullName evidence="3">2-oxo-4-hydroxy-4-carboxy-5-ureidoimidazoline decarboxylase</fullName>
        <ecNumber evidence="3">4.1.1.97</ecNumber>
    </recommendedName>
</protein>
<dbReference type="RefSeq" id="WP_109950190.1">
    <property type="nucleotide sequence ID" value="NZ_CP029551.1"/>
</dbReference>
<reference evidence="8 9" key="1">
    <citation type="submission" date="2018-05" db="EMBL/GenBank/DDBJ databases">
        <title>Complete Genome Sequence of Methylobacterium sp. 17Sr1-43.</title>
        <authorList>
            <person name="Srinivasan S."/>
        </authorList>
    </citation>
    <scope>NUCLEOTIDE SEQUENCE [LARGE SCALE GENOMIC DNA]</scope>
    <source>
        <strain evidence="8 9">17Sr1-43</strain>
    </source>
</reference>
<keyword evidence="4" id="KW-0659">Purine metabolism</keyword>
<evidence type="ECO:0000313" key="8">
    <source>
        <dbReference type="EMBL" id="AWN35059.1"/>
    </source>
</evidence>
<evidence type="ECO:0000259" key="7">
    <source>
        <dbReference type="Pfam" id="PF09349"/>
    </source>
</evidence>
<dbReference type="Pfam" id="PF09349">
    <property type="entry name" value="OHCU_decarbox"/>
    <property type="match status" value="1"/>
</dbReference>
<dbReference type="KEGG" id="meti:DK427_04300"/>
<dbReference type="InterPro" id="IPR017580">
    <property type="entry name" value="OHCU_decarboxylase-1"/>
</dbReference>
<feature type="domain" description="Oxo-4-hydroxy-4-carboxy-5-ureidoimidazoline decarboxylase" evidence="7">
    <location>
        <begin position="8"/>
        <end position="164"/>
    </location>
</feature>
<accession>A0A2U8VMZ6</accession>
<proteinExistence type="predicted"/>
<dbReference type="EMBL" id="CP029551">
    <property type="protein sequence ID" value="AWN35059.1"/>
    <property type="molecule type" value="Genomic_DNA"/>
</dbReference>
<dbReference type="Gene3D" id="1.10.3330.10">
    <property type="entry name" value="Oxo-4-hydroxy-4-carboxy-5-ureidoimidazoline decarboxylase"/>
    <property type="match status" value="1"/>
</dbReference>
<evidence type="ECO:0000256" key="3">
    <source>
        <dbReference type="ARBA" id="ARBA00012257"/>
    </source>
</evidence>
<dbReference type="SUPFAM" id="SSF158694">
    <property type="entry name" value="UraD-Like"/>
    <property type="match status" value="1"/>
</dbReference>
<dbReference type="GO" id="GO:0000255">
    <property type="term" value="P:allantoin metabolic process"/>
    <property type="evidence" value="ECO:0007669"/>
    <property type="project" value="InterPro"/>
</dbReference>
<evidence type="ECO:0000313" key="9">
    <source>
        <dbReference type="Proteomes" id="UP000246058"/>
    </source>
</evidence>
<evidence type="ECO:0000256" key="2">
    <source>
        <dbReference type="ARBA" id="ARBA00004754"/>
    </source>
</evidence>
<dbReference type="UniPathway" id="UPA00394">
    <property type="reaction ID" value="UER00652"/>
</dbReference>
<dbReference type="GO" id="GO:0051997">
    <property type="term" value="F:2-oxo-4-hydroxy-4-carboxy-5-ureidoimidazoline decarboxylase activity"/>
    <property type="evidence" value="ECO:0007669"/>
    <property type="project" value="UniProtKB-EC"/>
</dbReference>
<sequence length="169" mass="18896">MISLDRLNEVDRPEFVALLGEIYEHSPWVAEAAFQRRPFATRDALRDVMNDVVSQADPERQLALLRAHPELAGRAAIRGELTTHSADEQGASGLLNCSPEELKRIQELNQAYGEKFKFPFVIAVKGMDRSAIIASLEKRLGNPREEEKLEALRQVSRIAGFRLEASIGS</sequence>
<keyword evidence="5" id="KW-0210">Decarboxylase</keyword>
<dbReference type="NCBIfam" id="TIGR03164">
    <property type="entry name" value="UHCUDC"/>
    <property type="match status" value="1"/>
</dbReference>
<comment type="catalytic activity">
    <reaction evidence="1">
        <text>5-hydroxy-2-oxo-4-ureido-2,5-dihydro-1H-imidazole-5-carboxylate + H(+) = (S)-allantoin + CO2</text>
        <dbReference type="Rhea" id="RHEA:26301"/>
        <dbReference type="ChEBI" id="CHEBI:15378"/>
        <dbReference type="ChEBI" id="CHEBI:15678"/>
        <dbReference type="ChEBI" id="CHEBI:16526"/>
        <dbReference type="ChEBI" id="CHEBI:58639"/>
        <dbReference type="EC" id="4.1.1.97"/>
    </reaction>
</comment>
<dbReference type="InterPro" id="IPR036778">
    <property type="entry name" value="OHCU_decarboxylase_sf"/>
</dbReference>
<keyword evidence="6" id="KW-0456">Lyase</keyword>
<dbReference type="OrthoDB" id="9787041at2"/>
<name>A0A2U8VMZ6_9HYPH</name>
<dbReference type="GO" id="GO:0019628">
    <property type="term" value="P:urate catabolic process"/>
    <property type="evidence" value="ECO:0007669"/>
    <property type="project" value="UniProtKB-UniPathway"/>
</dbReference>
<organism evidence="8 9">
    <name type="scientific">Methylobacterium radiodurans</name>
    <dbReference type="NCBI Taxonomy" id="2202828"/>
    <lineage>
        <taxon>Bacteria</taxon>
        <taxon>Pseudomonadati</taxon>
        <taxon>Pseudomonadota</taxon>
        <taxon>Alphaproteobacteria</taxon>
        <taxon>Hyphomicrobiales</taxon>
        <taxon>Methylobacteriaceae</taxon>
        <taxon>Methylobacterium</taxon>
    </lineage>
</organism>
<dbReference type="PANTHER" id="PTHR43466">
    <property type="entry name" value="2-OXO-4-HYDROXY-4-CARBOXY-5-UREIDOIMIDAZOLINE DECARBOXYLASE-RELATED"/>
    <property type="match status" value="1"/>
</dbReference>
<dbReference type="Proteomes" id="UP000246058">
    <property type="component" value="Chromosome"/>
</dbReference>
<evidence type="ECO:0000256" key="1">
    <source>
        <dbReference type="ARBA" id="ARBA00001163"/>
    </source>
</evidence>
<dbReference type="GO" id="GO:0006144">
    <property type="term" value="P:purine nucleobase metabolic process"/>
    <property type="evidence" value="ECO:0007669"/>
    <property type="project" value="UniProtKB-KW"/>
</dbReference>
<evidence type="ECO:0000256" key="5">
    <source>
        <dbReference type="ARBA" id="ARBA00022793"/>
    </source>
</evidence>
<comment type="pathway">
    <text evidence="2">Purine metabolism; urate degradation; (S)-allantoin from urate: step 3/3.</text>
</comment>
<dbReference type="PANTHER" id="PTHR43466:SF1">
    <property type="entry name" value="2-OXO-4-HYDROXY-4-CARBOXY-5-UREIDOIMIDAZOLINE DECARBOXYLASE-RELATED"/>
    <property type="match status" value="1"/>
</dbReference>
<evidence type="ECO:0000256" key="6">
    <source>
        <dbReference type="ARBA" id="ARBA00023239"/>
    </source>
</evidence>
<evidence type="ECO:0000256" key="4">
    <source>
        <dbReference type="ARBA" id="ARBA00022631"/>
    </source>
</evidence>
<dbReference type="EC" id="4.1.1.97" evidence="3"/>
<gene>
    <name evidence="8" type="primary">uraD</name>
    <name evidence="8" type="ORF">DK427_04300</name>
</gene>
<keyword evidence="9" id="KW-1185">Reference proteome</keyword>
<dbReference type="AlphaFoldDB" id="A0A2U8VMZ6"/>
<dbReference type="InterPro" id="IPR018020">
    <property type="entry name" value="OHCU_decarboxylase"/>
</dbReference>